<dbReference type="EMBL" id="JAMKFE010000002">
    <property type="protein sequence ID" value="MCM5678417.1"/>
    <property type="molecule type" value="Genomic_DNA"/>
</dbReference>
<protein>
    <recommendedName>
        <fullName evidence="1">DUF8198 domain-containing protein</fullName>
    </recommendedName>
</protein>
<dbReference type="InterPro" id="IPR058511">
    <property type="entry name" value="DUF8198"/>
</dbReference>
<dbReference type="Pfam" id="PF26621">
    <property type="entry name" value="DUF8198"/>
    <property type="match status" value="1"/>
</dbReference>
<dbReference type="Proteomes" id="UP001165541">
    <property type="component" value="Unassembled WGS sequence"/>
</dbReference>
<proteinExistence type="predicted"/>
<accession>A0ABT0YI69</accession>
<dbReference type="RefSeq" id="WP_251776571.1">
    <property type="nucleotide sequence ID" value="NZ_JAMKFE010000002.1"/>
</dbReference>
<evidence type="ECO:0000313" key="2">
    <source>
        <dbReference type="EMBL" id="MCM5678417.1"/>
    </source>
</evidence>
<keyword evidence="3" id="KW-1185">Reference proteome</keyword>
<name>A0ABT0YI69_9BURK</name>
<gene>
    <name evidence="2" type="ORF">M8A51_02605</name>
</gene>
<sequence length="244" mass="27271">MPDAAREILQHLQSVFDQRALRQRGGVLPAKVHALKRYQQQRFCNTYADLLAMPRYAGAARFFLDELYGPEDFSTRDEQFARIVPTMVKLFPEGVVDTVRLLAALHALSERLDTAMAGALPSAQIRPADYVLAWQATAASTERVRQIDLMLEIGHALEHYTRKPMWATTLRMMRGPAKAAGLQDLQRFLEAGLESFKAMRGAREFLHTIASRERALVERLFSPDAVAAATAPSRAGDDPLVQLP</sequence>
<organism evidence="2 3">
    <name type="scientific">Caldimonas mangrovi</name>
    <dbReference type="NCBI Taxonomy" id="2944811"/>
    <lineage>
        <taxon>Bacteria</taxon>
        <taxon>Pseudomonadati</taxon>
        <taxon>Pseudomonadota</taxon>
        <taxon>Betaproteobacteria</taxon>
        <taxon>Burkholderiales</taxon>
        <taxon>Sphaerotilaceae</taxon>
        <taxon>Caldimonas</taxon>
    </lineage>
</organism>
<comment type="caution">
    <text evidence="2">The sequence shown here is derived from an EMBL/GenBank/DDBJ whole genome shotgun (WGS) entry which is preliminary data.</text>
</comment>
<dbReference type="NCBIfam" id="NF047641">
    <property type="entry name" value="FFLEE_fam"/>
    <property type="match status" value="1"/>
</dbReference>
<dbReference type="InterPro" id="IPR058063">
    <property type="entry name" value="FFLEE_fam"/>
</dbReference>
<evidence type="ECO:0000259" key="1">
    <source>
        <dbReference type="Pfam" id="PF26621"/>
    </source>
</evidence>
<feature type="domain" description="DUF8198" evidence="1">
    <location>
        <begin position="22"/>
        <end position="224"/>
    </location>
</feature>
<evidence type="ECO:0000313" key="3">
    <source>
        <dbReference type="Proteomes" id="UP001165541"/>
    </source>
</evidence>
<reference evidence="2" key="1">
    <citation type="submission" date="2022-05" db="EMBL/GenBank/DDBJ databases">
        <title>Schlegelella sp. nov., isolated from mangrove soil.</title>
        <authorList>
            <person name="Liu Y."/>
            <person name="Ge X."/>
            <person name="Liu W."/>
        </authorList>
    </citation>
    <scope>NUCLEOTIDE SEQUENCE</scope>
    <source>
        <strain evidence="2">S2-27</strain>
    </source>
</reference>